<protein>
    <submittedName>
        <fullName evidence="2">Putative queuosine transporter</fullName>
    </submittedName>
</protein>
<dbReference type="HAMAP" id="MF_02088">
    <property type="entry name" value="Q_prec_transport"/>
    <property type="match status" value="1"/>
</dbReference>
<feature type="transmembrane region" description="Helical" evidence="1">
    <location>
        <begin position="63"/>
        <end position="82"/>
    </location>
</feature>
<dbReference type="InterPro" id="IPR003744">
    <property type="entry name" value="YhhQ"/>
</dbReference>
<accession>A0A485M4F2</accession>
<feature type="transmembrane region" description="Helical" evidence="1">
    <location>
        <begin position="34"/>
        <end position="56"/>
    </location>
</feature>
<keyword evidence="1" id="KW-0472">Membrane</keyword>
<dbReference type="Pfam" id="PF02592">
    <property type="entry name" value="Vut_1"/>
    <property type="match status" value="1"/>
</dbReference>
<dbReference type="PANTHER" id="PTHR34300:SF2">
    <property type="entry name" value="QUEUOSINE PRECURSOR TRANSPORTER-RELATED"/>
    <property type="match status" value="1"/>
</dbReference>
<organism evidence="2">
    <name type="scientific">anaerobic digester metagenome</name>
    <dbReference type="NCBI Taxonomy" id="1263854"/>
    <lineage>
        <taxon>unclassified sequences</taxon>
        <taxon>metagenomes</taxon>
        <taxon>ecological metagenomes</taxon>
    </lineage>
</organism>
<evidence type="ECO:0000313" key="2">
    <source>
        <dbReference type="EMBL" id="VFU18224.1"/>
    </source>
</evidence>
<gene>
    <name evidence="2" type="ORF">SCFA_40013</name>
</gene>
<reference evidence="2" key="1">
    <citation type="submission" date="2019-03" db="EMBL/GenBank/DDBJ databases">
        <authorList>
            <person name="Hao L."/>
        </authorList>
    </citation>
    <scope>NUCLEOTIDE SEQUENCE</scope>
</reference>
<dbReference type="EMBL" id="CAADRN010000334">
    <property type="protein sequence ID" value="VFU18224.1"/>
    <property type="molecule type" value="Genomic_DNA"/>
</dbReference>
<sequence length="226" mass="25375">MRYKLFPFVMVAFVVVLLISNTVAVKVTQLGPFYFDGATVLFPLAYIFGDILTEVYGFKKSRFVIWSGFVACAFMAFAYWLIGVLPSAPDWGKQEAYNVILGQTPRIVLASLVAYFCGEFVNSFILAKMKILTDGRWLWTRTVSSTVVGQAVDTALFVVIAFTGLIPWVALLHMAVSNYVFKTCFEVAATPVTYAACGWFKRVEQEDYFDNETNFNPFAVSIDDLK</sequence>
<evidence type="ECO:0000256" key="1">
    <source>
        <dbReference type="SAM" id="Phobius"/>
    </source>
</evidence>
<dbReference type="NCBIfam" id="TIGR00697">
    <property type="entry name" value="queuosine precursor transporter"/>
    <property type="match status" value="1"/>
</dbReference>
<keyword evidence="1" id="KW-1133">Transmembrane helix</keyword>
<keyword evidence="1" id="KW-0812">Transmembrane</keyword>
<dbReference type="PANTHER" id="PTHR34300">
    <property type="entry name" value="QUEUOSINE PRECURSOR TRANSPORTER-RELATED"/>
    <property type="match status" value="1"/>
</dbReference>
<dbReference type="AlphaFoldDB" id="A0A485M4F2"/>
<feature type="transmembrane region" description="Helical" evidence="1">
    <location>
        <begin position="107"/>
        <end position="127"/>
    </location>
</feature>
<feature type="transmembrane region" description="Helical" evidence="1">
    <location>
        <begin position="147"/>
        <end position="170"/>
    </location>
</feature>
<name>A0A485M4F2_9ZZZZ</name>
<proteinExistence type="inferred from homology"/>